<dbReference type="EMBL" id="CP069362">
    <property type="protein sequence ID" value="WGS64678.1"/>
    <property type="molecule type" value="Genomic_DNA"/>
</dbReference>
<keyword evidence="4 6" id="KW-0067">ATP-binding</keyword>
<protein>
    <submittedName>
        <fullName evidence="6">Sugar ABC transporter ATP-binding protein</fullName>
    </submittedName>
</protein>
<dbReference type="InterPro" id="IPR003593">
    <property type="entry name" value="AAA+_ATPase"/>
</dbReference>
<evidence type="ECO:0000259" key="5">
    <source>
        <dbReference type="PROSITE" id="PS50893"/>
    </source>
</evidence>
<dbReference type="CDD" id="cd03216">
    <property type="entry name" value="ABC_Carb_Monos_I"/>
    <property type="match status" value="1"/>
</dbReference>
<sequence>MLLKVEKLTKKFPGVLALDKVNFELESGEVHALLGENGAGKSTLIKIIGGIHKADEGKIYYKGKEIAFSNPSEAINNGIATIHQELNLFEDLTVAENIYVGNIRGNLVNKRQLIKKAQEILSKNKFNIRSDSLVKDLNTSEKQLVAIAKALSLKSKIIIMDEPTASITEHETKNLFKIVKELKKKGIGIIFISHRLEEVFEIADKVTVLRDGKYIGSGNVKDFTQEDLINMMVGRKIEDMFPKYNAPEDEILFSIENLKIGKMVKNVSFEVKKGEIFGIAGLVGSGKSEIPLGIYGYMPAKWDNLIVNDKKIKKIKRPDEALKNGIALVPEDRKSMGLVLELDIMKNIVIQNTELIEKKGILFWNKAKKIAKEEIEKYSIKATSINQKTGNLSGGNQQKVVISKVLKRNPKVVFLVEPTRGIDVGAKVEVYNIINKLANDGNGVVFISSELPEIVSLCDRVLVMHRGINMGVLENEEITQENILKLATGVDI</sequence>
<dbReference type="InterPro" id="IPR027417">
    <property type="entry name" value="P-loop_NTPase"/>
</dbReference>
<dbReference type="InterPro" id="IPR017871">
    <property type="entry name" value="ABC_transporter-like_CS"/>
</dbReference>
<organism evidence="6 7">
    <name type="scientific">Marinitoga aeolica</name>
    <dbReference type="NCBI Taxonomy" id="2809031"/>
    <lineage>
        <taxon>Bacteria</taxon>
        <taxon>Thermotogati</taxon>
        <taxon>Thermotogota</taxon>
        <taxon>Thermotogae</taxon>
        <taxon>Petrotogales</taxon>
        <taxon>Petrotogaceae</taxon>
        <taxon>Marinitoga</taxon>
    </lineage>
</organism>
<proteinExistence type="predicted"/>
<keyword evidence="2" id="KW-0677">Repeat</keyword>
<gene>
    <name evidence="6" type="ORF">JRV97_09975</name>
</gene>
<dbReference type="InterPro" id="IPR003439">
    <property type="entry name" value="ABC_transporter-like_ATP-bd"/>
</dbReference>
<feature type="domain" description="ABC transporter" evidence="5">
    <location>
        <begin position="246"/>
        <end position="491"/>
    </location>
</feature>
<evidence type="ECO:0000313" key="7">
    <source>
        <dbReference type="Proteomes" id="UP001232493"/>
    </source>
</evidence>
<accession>A0ABY8PPW4</accession>
<evidence type="ECO:0000256" key="4">
    <source>
        <dbReference type="ARBA" id="ARBA00022840"/>
    </source>
</evidence>
<feature type="domain" description="ABC transporter" evidence="5">
    <location>
        <begin position="3"/>
        <end position="236"/>
    </location>
</feature>
<dbReference type="InterPro" id="IPR050107">
    <property type="entry name" value="ABC_carbohydrate_import_ATPase"/>
</dbReference>
<dbReference type="Proteomes" id="UP001232493">
    <property type="component" value="Chromosome"/>
</dbReference>
<name>A0ABY8PPW4_9BACT</name>
<dbReference type="RefSeq" id="WP_280998513.1">
    <property type="nucleotide sequence ID" value="NZ_CP069362.1"/>
</dbReference>
<reference evidence="6 7" key="1">
    <citation type="submission" date="2021-02" db="EMBL/GenBank/DDBJ databases">
        <title>Characterization of Marinitoga sp. nov. str. BP5-C20A.</title>
        <authorList>
            <person name="Erauso G."/>
            <person name="Postec A."/>
        </authorList>
    </citation>
    <scope>NUCLEOTIDE SEQUENCE [LARGE SCALE GENOMIC DNA]</scope>
    <source>
        <strain evidence="6 7">BP5-C20A</strain>
    </source>
</reference>
<dbReference type="SUPFAM" id="SSF52540">
    <property type="entry name" value="P-loop containing nucleoside triphosphate hydrolases"/>
    <property type="match status" value="2"/>
</dbReference>
<keyword evidence="1" id="KW-0813">Transport</keyword>
<dbReference type="Gene3D" id="3.40.50.300">
    <property type="entry name" value="P-loop containing nucleotide triphosphate hydrolases"/>
    <property type="match status" value="2"/>
</dbReference>
<dbReference type="GO" id="GO:0005524">
    <property type="term" value="F:ATP binding"/>
    <property type="evidence" value="ECO:0007669"/>
    <property type="project" value="UniProtKB-KW"/>
</dbReference>
<evidence type="ECO:0000256" key="1">
    <source>
        <dbReference type="ARBA" id="ARBA00022448"/>
    </source>
</evidence>
<evidence type="ECO:0000256" key="2">
    <source>
        <dbReference type="ARBA" id="ARBA00022737"/>
    </source>
</evidence>
<dbReference type="PROSITE" id="PS50893">
    <property type="entry name" value="ABC_TRANSPORTER_2"/>
    <property type="match status" value="2"/>
</dbReference>
<evidence type="ECO:0000256" key="3">
    <source>
        <dbReference type="ARBA" id="ARBA00022741"/>
    </source>
</evidence>
<dbReference type="SMART" id="SM00382">
    <property type="entry name" value="AAA"/>
    <property type="match status" value="2"/>
</dbReference>
<dbReference type="Pfam" id="PF00005">
    <property type="entry name" value="ABC_tran"/>
    <property type="match status" value="2"/>
</dbReference>
<dbReference type="CDD" id="cd03215">
    <property type="entry name" value="ABC_Carb_Monos_II"/>
    <property type="match status" value="1"/>
</dbReference>
<dbReference type="PANTHER" id="PTHR43790:SF9">
    <property type="entry name" value="GALACTOFURANOSE TRANSPORTER ATP-BINDING PROTEIN YTFR"/>
    <property type="match status" value="1"/>
</dbReference>
<keyword evidence="7" id="KW-1185">Reference proteome</keyword>
<dbReference type="PROSITE" id="PS00211">
    <property type="entry name" value="ABC_TRANSPORTER_1"/>
    <property type="match status" value="1"/>
</dbReference>
<keyword evidence="3" id="KW-0547">Nucleotide-binding</keyword>
<evidence type="ECO:0000313" key="6">
    <source>
        <dbReference type="EMBL" id="WGS64678.1"/>
    </source>
</evidence>
<dbReference type="PANTHER" id="PTHR43790">
    <property type="entry name" value="CARBOHYDRATE TRANSPORT ATP-BINDING PROTEIN MG119-RELATED"/>
    <property type="match status" value="1"/>
</dbReference>